<dbReference type="OrthoDB" id="6989177at2"/>
<keyword evidence="1" id="KW-0732">Signal</keyword>
<reference evidence="3" key="1">
    <citation type="journal article" date="2018" name="Front. Microbiol.">
        <title>Genome-Based Analysis Reveals the Taxonomy and Diversity of the Family Idiomarinaceae.</title>
        <authorList>
            <person name="Liu Y."/>
            <person name="Lai Q."/>
            <person name="Shao Z."/>
        </authorList>
    </citation>
    <scope>NUCLEOTIDE SEQUENCE [LARGE SCALE GENOMIC DNA]</scope>
    <source>
        <strain evidence="3">R22</strain>
    </source>
</reference>
<dbReference type="EMBL" id="PIQC01000001">
    <property type="protein sequence ID" value="RUO73261.1"/>
    <property type="molecule type" value="Genomic_DNA"/>
</dbReference>
<evidence type="ECO:0000313" key="2">
    <source>
        <dbReference type="EMBL" id="RUO73261.1"/>
    </source>
</evidence>
<comment type="caution">
    <text evidence="2">The sequence shown here is derived from an EMBL/GenBank/DDBJ whole genome shotgun (WGS) entry which is preliminary data.</text>
</comment>
<dbReference type="Proteomes" id="UP000288058">
    <property type="component" value="Unassembled WGS sequence"/>
</dbReference>
<dbReference type="RefSeq" id="WP_126779803.1">
    <property type="nucleotide sequence ID" value="NZ_PIQC01000001.1"/>
</dbReference>
<protein>
    <submittedName>
        <fullName evidence="2">Uncharacterized protein</fullName>
    </submittedName>
</protein>
<dbReference type="AlphaFoldDB" id="A0A432Z5U0"/>
<organism evidence="2 3">
    <name type="scientific">Idiomarina ramblicola</name>
    <dbReference type="NCBI Taxonomy" id="263724"/>
    <lineage>
        <taxon>Bacteria</taxon>
        <taxon>Pseudomonadati</taxon>
        <taxon>Pseudomonadota</taxon>
        <taxon>Gammaproteobacteria</taxon>
        <taxon>Alteromonadales</taxon>
        <taxon>Idiomarinaceae</taxon>
        <taxon>Idiomarina</taxon>
    </lineage>
</organism>
<sequence length="206" mass="23076">MFKIGKLVALAVASFYLSGCTSTMNAEQAAPAVNTPNELESISIAVVDKREYVLNNDKAPSFEGLLRSSFGIPYSQYTYNRQPMSEYLTDRLVAGFKKQGVKAEAYLTSHSMSVSSIKEALAKQERPSVIIALNEWKYDYHAFSDSSWYDVDVLVLGKNGEEKTKRSFKGENDVGNGLISNEMQTIYKHRFESIFLDDAIQQALIQ</sequence>
<feature type="chain" id="PRO_5019534440" evidence="1">
    <location>
        <begin position="26"/>
        <end position="206"/>
    </location>
</feature>
<proteinExistence type="predicted"/>
<feature type="signal peptide" evidence="1">
    <location>
        <begin position="1"/>
        <end position="25"/>
    </location>
</feature>
<gene>
    <name evidence="2" type="ORF">CWI78_02100</name>
</gene>
<accession>A0A432Z5U0</accession>
<keyword evidence="3" id="KW-1185">Reference proteome</keyword>
<evidence type="ECO:0000256" key="1">
    <source>
        <dbReference type="SAM" id="SignalP"/>
    </source>
</evidence>
<name>A0A432Z5U0_9GAMM</name>
<evidence type="ECO:0000313" key="3">
    <source>
        <dbReference type="Proteomes" id="UP000288058"/>
    </source>
</evidence>